<organism evidence="4 5">
    <name type="scientific">Acetobacter nitrogenifigens DSM 23921 = NBRC 105050</name>
    <dbReference type="NCBI Taxonomy" id="1120919"/>
    <lineage>
        <taxon>Bacteria</taxon>
        <taxon>Pseudomonadati</taxon>
        <taxon>Pseudomonadota</taxon>
        <taxon>Alphaproteobacteria</taxon>
        <taxon>Acetobacterales</taxon>
        <taxon>Acetobacteraceae</taxon>
        <taxon>Acetobacter</taxon>
    </lineage>
</organism>
<dbReference type="GO" id="GO:0004519">
    <property type="term" value="F:endonuclease activity"/>
    <property type="evidence" value="ECO:0007669"/>
    <property type="project" value="InterPro"/>
</dbReference>
<feature type="region of interest" description="Disordered" evidence="1">
    <location>
        <begin position="527"/>
        <end position="547"/>
    </location>
</feature>
<feature type="compositionally biased region" description="Basic residues" evidence="1">
    <location>
        <begin position="689"/>
        <end position="698"/>
    </location>
</feature>
<evidence type="ECO:0000256" key="1">
    <source>
        <dbReference type="SAM" id="MobiDB-lite"/>
    </source>
</evidence>
<dbReference type="Pfam" id="PF05876">
    <property type="entry name" value="GpA_ATPase"/>
    <property type="match status" value="1"/>
</dbReference>
<dbReference type="Pfam" id="PF20454">
    <property type="entry name" value="GpA_nuclease"/>
    <property type="match status" value="1"/>
</dbReference>
<evidence type="ECO:0000259" key="2">
    <source>
        <dbReference type="Pfam" id="PF05876"/>
    </source>
</evidence>
<dbReference type="PANTHER" id="PTHR34413:SF2">
    <property type="entry name" value="PROPHAGE TAIL FIBER ASSEMBLY PROTEIN HOMOLOG TFAE-RELATED"/>
    <property type="match status" value="1"/>
</dbReference>
<name>A0A511X589_9PROT</name>
<dbReference type="InterPro" id="IPR046453">
    <property type="entry name" value="GpA_ATPase"/>
</dbReference>
<sequence length="698" mass="77024">MPGDVLFADPRTIVRKALQAYLPAEKISVAEWAAQSRYLDNRGGGYVGRWSHDEAPYLVGPMEALTSWSHLTTAVVGPARSGKTACGQNWIGQTVENDPADMLVYAQTEDVLESYVKREIEPMIASHPVMAERLGAAPKLRSMKFKQFRGMCVEFLSATKNNLINKGAPRVIMTELDAVSPELGDAYNLASFRRQTFGRESMVFAESHPDRARGLDPSLWTDGIMKLYADSDRRTWWWPCPHCNAFSSPTPGATREMVLHWPEDAPLDEIKEEARLVCPCCGSLIEDKWRRAMNLDGVWVGSGQEISEDGEVSGELIKSDIAGFWITGLMSPFVIDGIGALAREMAKAKRAFEITGDEKDLKEVTVKRFGIPYGGQRKAGSLDAATLADRAEPALKLGRVPVGVRFLTAGIDIQSNRFETLVRGWGRGSESWVIDRWEVPADPATSPDAWDALLRDLRQRKYELDDGSGRGMSIRAIGYDSGGQEGVTIQAYNAWRRARKSGLARMAGRIDGREAWTLLPLKGASSLNAPPLSVSHPDSQRRDRKASARGEIPVGLFNPNRAKDDLNVALQKAEPGPLAIHFPGALREGEAPYPFFEQLVAEERGPGGRWVKKRGVSRNEALDLMVMTSVMAFLFGAHRINWDRPPAWAAEWDENSLVSVIEDATAGTHPTGVASPHVGNTTAPSRTPQNRRRTRWAV</sequence>
<proteinExistence type="predicted"/>
<dbReference type="InterPro" id="IPR046454">
    <property type="entry name" value="GpA_endonuclease"/>
</dbReference>
<dbReference type="InterPro" id="IPR051220">
    <property type="entry name" value="TFA_Chaperone"/>
</dbReference>
<gene>
    <name evidence="4" type="ORF">ANI02nite_00020</name>
</gene>
<reference evidence="4 5" key="1">
    <citation type="submission" date="2019-07" db="EMBL/GenBank/DDBJ databases">
        <title>Whole genome shotgun sequence of Acetobacter nitrogenifigens NBRC 105050.</title>
        <authorList>
            <person name="Hosoyama A."/>
            <person name="Uohara A."/>
            <person name="Ohji S."/>
            <person name="Ichikawa N."/>
        </authorList>
    </citation>
    <scope>NUCLEOTIDE SEQUENCE [LARGE SCALE GENOMIC DNA]</scope>
    <source>
        <strain evidence="4 5">NBRC 105050</strain>
    </source>
</reference>
<keyword evidence="5" id="KW-1185">Reference proteome</keyword>
<dbReference type="STRING" id="1120919.GCA_000429165_00004"/>
<feature type="compositionally biased region" description="Basic and acidic residues" evidence="1">
    <location>
        <begin position="538"/>
        <end position="547"/>
    </location>
</feature>
<evidence type="ECO:0000313" key="4">
    <source>
        <dbReference type="EMBL" id="GEN58118.1"/>
    </source>
</evidence>
<evidence type="ECO:0000313" key="5">
    <source>
        <dbReference type="Proteomes" id="UP000321635"/>
    </source>
</evidence>
<dbReference type="OrthoDB" id="5181253at2"/>
<comment type="caution">
    <text evidence="4">The sequence shown here is derived from an EMBL/GenBank/DDBJ whole genome shotgun (WGS) entry which is preliminary data.</text>
</comment>
<dbReference type="EMBL" id="BJYF01000001">
    <property type="protein sequence ID" value="GEN58118.1"/>
    <property type="molecule type" value="Genomic_DNA"/>
</dbReference>
<dbReference type="AlphaFoldDB" id="A0A511X589"/>
<dbReference type="GO" id="GO:0016887">
    <property type="term" value="F:ATP hydrolysis activity"/>
    <property type="evidence" value="ECO:0007669"/>
    <property type="project" value="InterPro"/>
</dbReference>
<feature type="domain" description="Phage terminase large subunit GpA ATPase" evidence="2">
    <location>
        <begin position="47"/>
        <end position="299"/>
    </location>
</feature>
<protein>
    <submittedName>
        <fullName evidence="4">DNA packaging protein</fullName>
    </submittedName>
</protein>
<feature type="region of interest" description="Disordered" evidence="1">
    <location>
        <begin position="667"/>
        <end position="698"/>
    </location>
</feature>
<evidence type="ECO:0000259" key="3">
    <source>
        <dbReference type="Pfam" id="PF20454"/>
    </source>
</evidence>
<feature type="compositionally biased region" description="Polar residues" evidence="1">
    <location>
        <begin position="678"/>
        <end position="688"/>
    </location>
</feature>
<dbReference type="PANTHER" id="PTHR34413">
    <property type="entry name" value="PROPHAGE TAIL FIBER ASSEMBLY PROTEIN HOMOLOG TFAE-RELATED-RELATED"/>
    <property type="match status" value="1"/>
</dbReference>
<feature type="domain" description="Terminase large subunit GpA endonuclease" evidence="3">
    <location>
        <begin position="321"/>
        <end position="642"/>
    </location>
</feature>
<dbReference type="Proteomes" id="UP000321635">
    <property type="component" value="Unassembled WGS sequence"/>
</dbReference>
<accession>A0A511X589</accession>